<reference evidence="2 3" key="1">
    <citation type="submission" date="2018-10" db="EMBL/GenBank/DDBJ databases">
        <title>Phylogenomics of Brevibacillus.</title>
        <authorList>
            <person name="Dunlap C."/>
        </authorList>
    </citation>
    <scope>NUCLEOTIDE SEQUENCE [LARGE SCALE GENOMIC DNA]</scope>
    <source>
        <strain evidence="2 3">JCM 15716</strain>
    </source>
</reference>
<dbReference type="RefSeq" id="WP_122920864.1">
    <property type="nucleotide sequence ID" value="NZ_RHHQ01000023.1"/>
</dbReference>
<dbReference type="OrthoDB" id="2474893at2"/>
<dbReference type="EMBL" id="RHHQ01000023">
    <property type="protein sequence ID" value="RNB81182.1"/>
    <property type="molecule type" value="Genomic_DNA"/>
</dbReference>
<keyword evidence="1" id="KW-0472">Membrane</keyword>
<evidence type="ECO:0000313" key="2">
    <source>
        <dbReference type="EMBL" id="RNB81182.1"/>
    </source>
</evidence>
<keyword evidence="1" id="KW-1133">Transmembrane helix</keyword>
<feature type="transmembrane region" description="Helical" evidence="1">
    <location>
        <begin position="12"/>
        <end position="29"/>
    </location>
</feature>
<keyword evidence="1" id="KW-0812">Transmembrane</keyword>
<protein>
    <submittedName>
        <fullName evidence="2">Uncharacterized protein</fullName>
    </submittedName>
</protein>
<organism evidence="2 3">
    <name type="scientific">Brevibacillus fluminis</name>
    <dbReference type="NCBI Taxonomy" id="511487"/>
    <lineage>
        <taxon>Bacteria</taxon>
        <taxon>Bacillati</taxon>
        <taxon>Bacillota</taxon>
        <taxon>Bacilli</taxon>
        <taxon>Bacillales</taxon>
        <taxon>Paenibacillaceae</taxon>
        <taxon>Brevibacillus</taxon>
    </lineage>
</organism>
<evidence type="ECO:0000256" key="1">
    <source>
        <dbReference type="SAM" id="Phobius"/>
    </source>
</evidence>
<dbReference type="AlphaFoldDB" id="A0A3M8CZA8"/>
<sequence>MEQFLQLVKDYWPIALVGLLVIVAFQWIVRSLFRLVAILAVVGVILVVFFQFSSDQVINMGRTAVKNTEKVVQQTITPLLNNELKDADITFQPDGTYEMKTASIRITGKKGESKATVYYKEEKWDVDIGQLGNLFQEQLKKAEDAAELKAQ</sequence>
<dbReference type="Proteomes" id="UP000271031">
    <property type="component" value="Unassembled WGS sequence"/>
</dbReference>
<comment type="caution">
    <text evidence="2">The sequence shown here is derived from an EMBL/GenBank/DDBJ whole genome shotgun (WGS) entry which is preliminary data.</text>
</comment>
<accession>A0A3M8CZA8</accession>
<proteinExistence type="predicted"/>
<feature type="transmembrane region" description="Helical" evidence="1">
    <location>
        <begin position="35"/>
        <end position="52"/>
    </location>
</feature>
<keyword evidence="3" id="KW-1185">Reference proteome</keyword>
<evidence type="ECO:0000313" key="3">
    <source>
        <dbReference type="Proteomes" id="UP000271031"/>
    </source>
</evidence>
<name>A0A3M8CZA8_9BACL</name>
<gene>
    <name evidence="2" type="ORF">EDM56_26020</name>
</gene>